<evidence type="ECO:0000313" key="3">
    <source>
        <dbReference type="Proteomes" id="UP000176634"/>
    </source>
</evidence>
<dbReference type="EMBL" id="MFRA01000005">
    <property type="protein sequence ID" value="OGH92866.1"/>
    <property type="molecule type" value="Genomic_DNA"/>
</dbReference>
<gene>
    <name evidence="2" type="ORF">A2563_04335</name>
</gene>
<keyword evidence="1" id="KW-0704">Schiff base</keyword>
<dbReference type="Pfam" id="PF00923">
    <property type="entry name" value="TAL_FSA"/>
    <property type="match status" value="1"/>
</dbReference>
<dbReference type="STRING" id="1798705.A2563_04335"/>
<organism evidence="2 3">
    <name type="scientific">Candidatus Magasanikbacteria bacterium RIFOXYD1_FULL_40_23</name>
    <dbReference type="NCBI Taxonomy" id="1798705"/>
    <lineage>
        <taxon>Bacteria</taxon>
        <taxon>Candidatus Magasanikiibacteriota</taxon>
    </lineage>
</organism>
<evidence type="ECO:0000256" key="1">
    <source>
        <dbReference type="ARBA" id="ARBA00023270"/>
    </source>
</evidence>
<evidence type="ECO:0008006" key="4">
    <source>
        <dbReference type="Google" id="ProtNLM"/>
    </source>
</evidence>
<evidence type="ECO:0000313" key="2">
    <source>
        <dbReference type="EMBL" id="OGH92866.1"/>
    </source>
</evidence>
<dbReference type="PANTHER" id="PTHR10683:SF36">
    <property type="entry name" value="TRANSALDOLASE"/>
    <property type="match status" value="1"/>
</dbReference>
<reference evidence="2 3" key="1">
    <citation type="journal article" date="2016" name="Nat. Commun.">
        <title>Thousands of microbial genomes shed light on interconnected biogeochemical processes in an aquifer system.</title>
        <authorList>
            <person name="Anantharaman K."/>
            <person name="Brown C.T."/>
            <person name="Hug L.A."/>
            <person name="Sharon I."/>
            <person name="Castelle C.J."/>
            <person name="Probst A.J."/>
            <person name="Thomas B.C."/>
            <person name="Singh A."/>
            <person name="Wilkins M.J."/>
            <person name="Karaoz U."/>
            <person name="Brodie E.L."/>
            <person name="Williams K.H."/>
            <person name="Hubbard S.S."/>
            <person name="Banfield J.F."/>
        </authorList>
    </citation>
    <scope>NUCLEOTIDE SEQUENCE [LARGE SCALE GENOMIC DNA]</scope>
</reference>
<dbReference type="SUPFAM" id="SSF51569">
    <property type="entry name" value="Aldolase"/>
    <property type="match status" value="1"/>
</dbReference>
<dbReference type="GO" id="GO:0005975">
    <property type="term" value="P:carbohydrate metabolic process"/>
    <property type="evidence" value="ECO:0007669"/>
    <property type="project" value="InterPro"/>
</dbReference>
<dbReference type="InterPro" id="IPR013785">
    <property type="entry name" value="Aldolase_TIM"/>
</dbReference>
<name>A0A1F6P9M7_9BACT</name>
<dbReference type="Proteomes" id="UP000176634">
    <property type="component" value="Unassembled WGS sequence"/>
</dbReference>
<dbReference type="PANTHER" id="PTHR10683">
    <property type="entry name" value="TRANSALDOLASE"/>
    <property type="match status" value="1"/>
</dbReference>
<dbReference type="InterPro" id="IPR001585">
    <property type="entry name" value="TAL/FSA"/>
</dbReference>
<protein>
    <recommendedName>
        <fullName evidence="4">Transaldolase</fullName>
    </recommendedName>
</protein>
<accession>A0A1F6P9M7</accession>
<comment type="caution">
    <text evidence="2">The sequence shown here is derived from an EMBL/GenBank/DDBJ whole genome shotgun (WGS) entry which is preliminary data.</text>
</comment>
<proteinExistence type="predicted"/>
<dbReference type="AlphaFoldDB" id="A0A1F6P9M7"/>
<sequence>MKIFIDSADLKEIEKYVSWGICDGVTTNPSICLKSGVTGGEEGMKQRSIEIANLIAPQPLSVEVTSDDIDQVFAQARKFNTWADNISVKVTITDRNGASLLPAVYRLVSEGISVNVTAMMTFNQAIMAAKAINAGLEKTNIKKTHFISIFAGRISEEHGVEHSQKVLEDVRQWLDFHNYKNIEIIVGSVRSPENVKLWGKSGAHILTIPPEVIGKCLMNARTKETVVQFLNDANKAMQSL</sequence>
<dbReference type="Gene3D" id="3.20.20.70">
    <property type="entry name" value="Aldolase class I"/>
    <property type="match status" value="1"/>
</dbReference>